<dbReference type="Gene3D" id="2.60.40.10">
    <property type="entry name" value="Immunoglobulins"/>
    <property type="match status" value="3"/>
</dbReference>
<dbReference type="Pfam" id="PF13927">
    <property type="entry name" value="Ig_3"/>
    <property type="match status" value="2"/>
</dbReference>
<dbReference type="InterPro" id="IPR052598">
    <property type="entry name" value="IgSF_CEA-related"/>
</dbReference>
<dbReference type="SMART" id="SM00409">
    <property type="entry name" value="IG"/>
    <property type="match status" value="3"/>
</dbReference>
<dbReference type="Pfam" id="PF07686">
    <property type="entry name" value="V-set"/>
    <property type="match status" value="1"/>
</dbReference>
<dbReference type="InterPro" id="IPR007110">
    <property type="entry name" value="Ig-like_dom"/>
</dbReference>
<dbReference type="InterPro" id="IPR013783">
    <property type="entry name" value="Ig-like_fold"/>
</dbReference>
<keyword evidence="7" id="KW-1185">Reference proteome</keyword>
<keyword evidence="2" id="KW-1015">Disulfide bond</keyword>
<dbReference type="PROSITE" id="PS50835">
    <property type="entry name" value="IG_LIKE"/>
    <property type="match status" value="2"/>
</dbReference>
<dbReference type="PANTHER" id="PTHR44337">
    <property type="entry name" value="CARCINOEMBRYONIC ANTIGEN-RELATED CELL ADHESION MOLECULE 8"/>
    <property type="match status" value="1"/>
</dbReference>
<sequence>MSPNVRSLVPTTVSLCDTEKTVFLLSSAVGLVTPVISMEQVDGMLGHSVNFEIPISLPPQYRIDWNCGHTGKVIVIARLTSGGSPQYNPLYKERTELMENGTLRLNNISFADESTYKTKVFNPVTFNSYVQRYQLTIYSKLTTPLLILNRRSPLISGTDVTLQCDAESQTVTSYTFYRDGQKIICSEPHVICKGSFLDFTSITEHDTGSYTCTIQNPVSSNTSDSIAVTVSVPVSSVTLTSNASGLLWPGRDSVSLHCSARGTNVSYSWSKEDAPLPESSQYHLSKNNSTLIINQVSSDDTKLLTCTASNWVNTETSNKLDFKFAWNPEGSIACISDPYDSRLQIYCSWPGGQPAANVTMIFNNIVTMGQNEVTRNVPFGRSVQKSNLTCISNHLQKRFSCTLLFDFDAESEFAIFMPYWYPIRAKFMFDDQFRTYSFISTSIDANDIRLCWVNIAKTIFAADFNRNQILKNVPNSSYKPFF</sequence>
<organism evidence="6 7">
    <name type="scientific">Ranitomeya imitator</name>
    <name type="common">mimic poison frog</name>
    <dbReference type="NCBI Taxonomy" id="111125"/>
    <lineage>
        <taxon>Eukaryota</taxon>
        <taxon>Metazoa</taxon>
        <taxon>Chordata</taxon>
        <taxon>Craniata</taxon>
        <taxon>Vertebrata</taxon>
        <taxon>Euteleostomi</taxon>
        <taxon>Amphibia</taxon>
        <taxon>Batrachia</taxon>
        <taxon>Anura</taxon>
        <taxon>Neobatrachia</taxon>
        <taxon>Hyloidea</taxon>
        <taxon>Dendrobatidae</taxon>
        <taxon>Dendrobatinae</taxon>
        <taxon>Ranitomeya</taxon>
    </lineage>
</organism>
<proteinExistence type="predicted"/>
<dbReference type="Proteomes" id="UP001176940">
    <property type="component" value="Unassembled WGS sequence"/>
</dbReference>
<protein>
    <recommendedName>
        <fullName evidence="5">Ig-like domain-containing protein</fullName>
    </recommendedName>
</protein>
<comment type="caution">
    <text evidence="6">The sequence shown here is derived from an EMBL/GenBank/DDBJ whole genome shotgun (WGS) entry which is preliminary data.</text>
</comment>
<dbReference type="InterPro" id="IPR036179">
    <property type="entry name" value="Ig-like_dom_sf"/>
</dbReference>
<dbReference type="SMART" id="SM00408">
    <property type="entry name" value="IGc2"/>
    <property type="match status" value="2"/>
</dbReference>
<evidence type="ECO:0000256" key="2">
    <source>
        <dbReference type="ARBA" id="ARBA00023157"/>
    </source>
</evidence>
<dbReference type="InterPro" id="IPR003598">
    <property type="entry name" value="Ig_sub2"/>
</dbReference>
<accession>A0ABN9MPD7</accession>
<feature type="domain" description="Ig-like" evidence="5">
    <location>
        <begin position="144"/>
        <end position="229"/>
    </location>
</feature>
<keyword evidence="4" id="KW-0393">Immunoglobulin domain</keyword>
<dbReference type="EMBL" id="CAUEEQ010078218">
    <property type="protein sequence ID" value="CAJ0967285.1"/>
    <property type="molecule type" value="Genomic_DNA"/>
</dbReference>
<dbReference type="PANTHER" id="PTHR44337:SF20">
    <property type="entry name" value="CARCINOEMBRYONIC ANTIGEN-RELATED CELL ADHESION MOLECULE 5-RELATED"/>
    <property type="match status" value="1"/>
</dbReference>
<name>A0ABN9MPD7_9NEOB</name>
<evidence type="ECO:0000256" key="3">
    <source>
        <dbReference type="ARBA" id="ARBA00023180"/>
    </source>
</evidence>
<keyword evidence="3" id="KW-0325">Glycoprotein</keyword>
<reference evidence="6" key="1">
    <citation type="submission" date="2023-07" db="EMBL/GenBank/DDBJ databases">
        <authorList>
            <person name="Stuckert A."/>
        </authorList>
    </citation>
    <scope>NUCLEOTIDE SEQUENCE</scope>
</reference>
<keyword evidence="1" id="KW-0732">Signal</keyword>
<evidence type="ECO:0000256" key="4">
    <source>
        <dbReference type="ARBA" id="ARBA00023319"/>
    </source>
</evidence>
<dbReference type="InterPro" id="IPR003599">
    <property type="entry name" value="Ig_sub"/>
</dbReference>
<evidence type="ECO:0000259" key="5">
    <source>
        <dbReference type="PROSITE" id="PS50835"/>
    </source>
</evidence>
<evidence type="ECO:0000313" key="6">
    <source>
        <dbReference type="EMBL" id="CAJ0967285.1"/>
    </source>
</evidence>
<dbReference type="InterPro" id="IPR013106">
    <property type="entry name" value="Ig_V-set"/>
</dbReference>
<evidence type="ECO:0000256" key="1">
    <source>
        <dbReference type="ARBA" id="ARBA00022729"/>
    </source>
</evidence>
<feature type="domain" description="Ig-like" evidence="5">
    <location>
        <begin position="233"/>
        <end position="323"/>
    </location>
</feature>
<dbReference type="SUPFAM" id="SSF48726">
    <property type="entry name" value="Immunoglobulin"/>
    <property type="match status" value="3"/>
</dbReference>
<gene>
    <name evidence="6" type="ORF">RIMI_LOCUS22116384</name>
</gene>
<evidence type="ECO:0000313" key="7">
    <source>
        <dbReference type="Proteomes" id="UP001176940"/>
    </source>
</evidence>